<reference evidence="1 2" key="1">
    <citation type="submission" date="2016-10" db="EMBL/GenBank/DDBJ databases">
        <authorList>
            <person name="de Groot N.N."/>
        </authorList>
    </citation>
    <scope>NUCLEOTIDE SEQUENCE [LARGE SCALE GENOMIC DNA]</scope>
    <source>
        <strain evidence="1 2">DSM 10495</strain>
    </source>
</reference>
<dbReference type="AlphaFoldDB" id="A0A1H4I6Y9"/>
<sequence>MAEEVPVAHAFAGGEIDWRKWGRGWEAADLPEGTHQQWQAVMRYRTQLPDDAVVLARHGWTPQDVVAARTDWFGRFPEMLRGGVKELYRTEEEAVAWALLADETAKYHESQRRLVLGERAQFISDLAERLPAGRRWSQARVAELLGLKKQRVQAILKRKSLD</sequence>
<organism evidence="1 2">
    <name type="scientific">Arthrobacter woluwensis</name>
    <dbReference type="NCBI Taxonomy" id="156980"/>
    <lineage>
        <taxon>Bacteria</taxon>
        <taxon>Bacillati</taxon>
        <taxon>Actinomycetota</taxon>
        <taxon>Actinomycetes</taxon>
        <taxon>Micrococcales</taxon>
        <taxon>Micrococcaceae</taxon>
        <taxon>Arthrobacter</taxon>
    </lineage>
</organism>
<protein>
    <submittedName>
        <fullName evidence="1">Uncharacterized protein</fullName>
    </submittedName>
</protein>
<name>A0A1H4I6Y9_9MICC</name>
<keyword evidence="2" id="KW-1185">Reference proteome</keyword>
<dbReference type="STRING" id="156980.SAMN04489745_0070"/>
<dbReference type="RefSeq" id="WP_066217123.1">
    <property type="nucleotide sequence ID" value="NZ_FNSN01000002.1"/>
</dbReference>
<accession>A0A1H4I6Y9</accession>
<dbReference type="EMBL" id="FNSN01000002">
    <property type="protein sequence ID" value="SEB29665.1"/>
    <property type="molecule type" value="Genomic_DNA"/>
</dbReference>
<evidence type="ECO:0000313" key="1">
    <source>
        <dbReference type="EMBL" id="SEB29665.1"/>
    </source>
</evidence>
<dbReference type="Proteomes" id="UP000182652">
    <property type="component" value="Unassembled WGS sequence"/>
</dbReference>
<gene>
    <name evidence="1" type="ORF">SAMN04489745_0070</name>
</gene>
<proteinExistence type="predicted"/>
<evidence type="ECO:0000313" key="2">
    <source>
        <dbReference type="Proteomes" id="UP000182652"/>
    </source>
</evidence>